<dbReference type="Pfam" id="PF17851">
    <property type="entry name" value="GH43_C2"/>
    <property type="match status" value="1"/>
</dbReference>
<reference evidence="2 3" key="1">
    <citation type="submission" date="2018-02" db="EMBL/GenBank/DDBJ databases">
        <title>Comparative genomes isolates from brazilian mangrove.</title>
        <authorList>
            <person name="Araujo J.E."/>
            <person name="Taketani R.G."/>
            <person name="Silva M.C.P."/>
            <person name="Loureco M.V."/>
            <person name="Andreote F.D."/>
        </authorList>
    </citation>
    <scope>NUCLEOTIDE SEQUENCE [LARGE SCALE GENOMIC DNA]</scope>
    <source>
        <strain evidence="2 3">NAP PRIS-MGV</strain>
    </source>
</reference>
<dbReference type="InterPro" id="IPR013320">
    <property type="entry name" value="ConA-like_dom_sf"/>
</dbReference>
<dbReference type="Gene3D" id="2.60.120.200">
    <property type="match status" value="1"/>
</dbReference>
<dbReference type="AlphaFoldDB" id="A0A2S8GBX3"/>
<evidence type="ECO:0000259" key="1">
    <source>
        <dbReference type="Pfam" id="PF17851"/>
    </source>
</evidence>
<protein>
    <recommendedName>
        <fullName evidence="1">Beta-xylosidase C-terminal Concanavalin A-like domain-containing protein</fullName>
    </recommendedName>
</protein>
<evidence type="ECO:0000313" key="2">
    <source>
        <dbReference type="EMBL" id="PQO41771.1"/>
    </source>
</evidence>
<accession>A0A2S8GBX3</accession>
<evidence type="ECO:0000313" key="3">
    <source>
        <dbReference type="Proteomes" id="UP000239388"/>
    </source>
</evidence>
<proteinExistence type="predicted"/>
<feature type="domain" description="Beta-xylosidase C-terminal Concanavalin A-like" evidence="1">
    <location>
        <begin position="73"/>
        <end position="152"/>
    </location>
</feature>
<dbReference type="SUPFAM" id="SSF49899">
    <property type="entry name" value="Concanavalin A-like lectins/glucanases"/>
    <property type="match status" value="1"/>
</dbReference>
<gene>
    <name evidence="2" type="ORF">C5Y98_03375</name>
</gene>
<dbReference type="EMBL" id="PUIB01000005">
    <property type="protein sequence ID" value="PQO41771.1"/>
    <property type="molecule type" value="Genomic_DNA"/>
</dbReference>
<name>A0A2S8GBX3_9BACT</name>
<sequence>MVDPVGDCPVDFLPDGISLTVPAGIHQLNPTLETVNAPRVWQDTEGDFLYEVQVKDFPRPQPESGANGNRSYVAAGIVAWQDEQNFLRWTRSASAEKNAVYLSCEQFENGKYVGGGYFRLKDQPIWLRVERRGDALRMSHSDDGTTWKQAIERRCTYQQPLKTGVFGLNVTEKDYEFQFTATYCLKEQP</sequence>
<comment type="caution">
    <text evidence="2">The sequence shown here is derived from an EMBL/GenBank/DDBJ whole genome shotgun (WGS) entry which is preliminary data.</text>
</comment>
<dbReference type="Proteomes" id="UP000239388">
    <property type="component" value="Unassembled WGS sequence"/>
</dbReference>
<dbReference type="InterPro" id="IPR041542">
    <property type="entry name" value="GH43_C2"/>
</dbReference>
<organism evidence="2 3">
    <name type="scientific">Blastopirellula marina</name>
    <dbReference type="NCBI Taxonomy" id="124"/>
    <lineage>
        <taxon>Bacteria</taxon>
        <taxon>Pseudomonadati</taxon>
        <taxon>Planctomycetota</taxon>
        <taxon>Planctomycetia</taxon>
        <taxon>Pirellulales</taxon>
        <taxon>Pirellulaceae</taxon>
        <taxon>Blastopirellula</taxon>
    </lineage>
</organism>